<dbReference type="AlphaFoldDB" id="A0A679JB80"/>
<dbReference type="RefSeq" id="WP_339091080.1">
    <property type="nucleotide sequence ID" value="NZ_LR743507.1"/>
</dbReference>
<gene>
    <name evidence="2" type="ORF">VVAX_03503</name>
</gene>
<reference evidence="2" key="1">
    <citation type="submission" date="2019-12" db="EMBL/GenBank/DDBJ databases">
        <authorList>
            <person name="Cremers G."/>
        </authorList>
    </citation>
    <scope>NUCLEOTIDE SEQUENCE</scope>
    <source>
        <strain evidence="2">Vvax</strain>
    </source>
</reference>
<organism evidence="2">
    <name type="scientific">Variovorax paradoxus</name>
    <dbReference type="NCBI Taxonomy" id="34073"/>
    <lineage>
        <taxon>Bacteria</taxon>
        <taxon>Pseudomonadati</taxon>
        <taxon>Pseudomonadota</taxon>
        <taxon>Betaproteobacteria</taxon>
        <taxon>Burkholderiales</taxon>
        <taxon>Comamonadaceae</taxon>
        <taxon>Variovorax</taxon>
    </lineage>
</organism>
<evidence type="ECO:0000256" key="1">
    <source>
        <dbReference type="SAM" id="MobiDB-lite"/>
    </source>
</evidence>
<sequence>MATIVLLRNRGAWRTRSQVMGPPRFVGEFVFEPADPQMWGRTMQARLIDPARPDHDLLNPLRNARIVQAREGGQFVKGMEYFHRGAKSKPEGRRQLWWCMFELERGMAALARMNARSSTGFHPNDDDVDSWPDQKPDTPTIHS</sequence>
<accession>A0A679JB80</accession>
<protein>
    <submittedName>
        <fullName evidence="2">Uncharacterized protein</fullName>
    </submittedName>
</protein>
<dbReference type="EMBL" id="LR743507">
    <property type="protein sequence ID" value="CAA2105941.1"/>
    <property type="molecule type" value="Genomic_DNA"/>
</dbReference>
<evidence type="ECO:0000313" key="2">
    <source>
        <dbReference type="EMBL" id="CAA2105941.1"/>
    </source>
</evidence>
<feature type="region of interest" description="Disordered" evidence="1">
    <location>
        <begin position="118"/>
        <end position="143"/>
    </location>
</feature>
<name>A0A679JB80_VARPD</name>
<proteinExistence type="predicted"/>